<evidence type="ECO:0000313" key="11">
    <source>
        <dbReference type="Proteomes" id="UP000600139"/>
    </source>
</evidence>
<evidence type="ECO:0000256" key="7">
    <source>
        <dbReference type="PIRSR" id="PIRSR606710-2"/>
    </source>
</evidence>
<feature type="signal peptide" evidence="9">
    <location>
        <begin position="1"/>
        <end position="19"/>
    </location>
</feature>
<accession>A0A934VBC4</accession>
<dbReference type="GO" id="GO:0045493">
    <property type="term" value="P:xylan catabolic process"/>
    <property type="evidence" value="ECO:0007669"/>
    <property type="project" value="UniProtKB-KW"/>
</dbReference>
<keyword evidence="5 8" id="KW-0326">Glycosidase</keyword>
<dbReference type="InterPro" id="IPR006710">
    <property type="entry name" value="Glyco_hydro_43"/>
</dbReference>
<feature type="site" description="Important for catalytic activity, responsible for pKa modulation of the active site Glu and correct orientation of both the proton donor and substrate" evidence="7">
    <location>
        <position position="146"/>
    </location>
</feature>
<sequence>MLRLKTFILLAATSLAAQGKNPIFAAADPHAAVIDGTPWIFPTHTEKGKNFFAFKFTPQKTWEKVGPLLDLKDVSWLKNERYRGLGPWAPCIAIKGGKYYFYYSVGPQSEGRPSRIGVAVGDSPAGPFKDSGKALLTGGNGFEAIDPMVFEDPASKKFYFYAGGSAGAKLRVFEMADDMVSFRKEIEVKTPENFTEGAFMHYEGKFYHLTYSHGGWQDASYSVHHATSESPTGPWKYRGVILKSDATHKGPGHHSIIQYPDKKSYQIIYHRWDNREGDGPYSGSRVVAIDRLFHTTSGDIKTVIMTD</sequence>
<evidence type="ECO:0000256" key="2">
    <source>
        <dbReference type="ARBA" id="ARBA00022651"/>
    </source>
</evidence>
<protein>
    <submittedName>
        <fullName evidence="10">Family 43 glycosylhydrolase</fullName>
    </submittedName>
</protein>
<comment type="caution">
    <text evidence="10">The sequence shown here is derived from an EMBL/GenBank/DDBJ whole genome shotgun (WGS) entry which is preliminary data.</text>
</comment>
<feature type="active site" description="Proton donor" evidence="6">
    <location>
        <position position="196"/>
    </location>
</feature>
<dbReference type="Gene3D" id="2.115.10.20">
    <property type="entry name" value="Glycosyl hydrolase domain, family 43"/>
    <property type="match status" value="1"/>
</dbReference>
<keyword evidence="11" id="KW-1185">Reference proteome</keyword>
<gene>
    <name evidence="10" type="ORF">JIN84_06600</name>
</gene>
<reference evidence="10" key="1">
    <citation type="submission" date="2021-01" db="EMBL/GenBank/DDBJ databases">
        <title>Modified the classification status of verrucomicrobia.</title>
        <authorList>
            <person name="Feng X."/>
        </authorList>
    </citation>
    <scope>NUCLEOTIDE SEQUENCE</scope>
    <source>
        <strain evidence="10">JCM 18052</strain>
    </source>
</reference>
<dbReference type="PANTHER" id="PTHR43772:SF2">
    <property type="entry name" value="PUTATIVE (AFU_ORTHOLOGUE AFUA_2G04480)-RELATED"/>
    <property type="match status" value="1"/>
</dbReference>
<keyword evidence="2" id="KW-0624">Polysaccharide degradation</keyword>
<evidence type="ECO:0000256" key="3">
    <source>
        <dbReference type="ARBA" id="ARBA00022801"/>
    </source>
</evidence>
<dbReference type="RefSeq" id="WP_200350240.1">
    <property type="nucleotide sequence ID" value="NZ_BAABHZ010000012.1"/>
</dbReference>
<feature type="chain" id="PRO_5037325447" evidence="9">
    <location>
        <begin position="20"/>
        <end position="307"/>
    </location>
</feature>
<evidence type="ECO:0000256" key="8">
    <source>
        <dbReference type="RuleBase" id="RU361187"/>
    </source>
</evidence>
<dbReference type="Proteomes" id="UP000600139">
    <property type="component" value="Unassembled WGS sequence"/>
</dbReference>
<dbReference type="GO" id="GO:0004553">
    <property type="term" value="F:hydrolase activity, hydrolyzing O-glycosyl compounds"/>
    <property type="evidence" value="ECO:0007669"/>
    <property type="project" value="InterPro"/>
</dbReference>
<proteinExistence type="inferred from homology"/>
<dbReference type="PANTHER" id="PTHR43772">
    <property type="entry name" value="ENDO-1,4-BETA-XYLANASE"/>
    <property type="match status" value="1"/>
</dbReference>
<dbReference type="SUPFAM" id="SSF75005">
    <property type="entry name" value="Arabinanase/levansucrase/invertase"/>
    <property type="match status" value="1"/>
</dbReference>
<keyword evidence="9" id="KW-0732">Signal</keyword>
<evidence type="ECO:0000256" key="4">
    <source>
        <dbReference type="ARBA" id="ARBA00023277"/>
    </source>
</evidence>
<dbReference type="Pfam" id="PF04616">
    <property type="entry name" value="Glyco_hydro_43"/>
    <property type="match status" value="1"/>
</dbReference>
<comment type="similarity">
    <text evidence="1 8">Belongs to the glycosyl hydrolase 43 family.</text>
</comment>
<dbReference type="InterPro" id="IPR023296">
    <property type="entry name" value="Glyco_hydro_beta-prop_sf"/>
</dbReference>
<keyword evidence="2" id="KW-0858">Xylan degradation</keyword>
<evidence type="ECO:0000256" key="1">
    <source>
        <dbReference type="ARBA" id="ARBA00009865"/>
    </source>
</evidence>
<feature type="active site" description="Proton acceptor" evidence="6">
    <location>
        <position position="28"/>
    </location>
</feature>
<evidence type="ECO:0000256" key="9">
    <source>
        <dbReference type="SAM" id="SignalP"/>
    </source>
</evidence>
<organism evidence="10 11">
    <name type="scientific">Luteolibacter yonseiensis</name>
    <dbReference type="NCBI Taxonomy" id="1144680"/>
    <lineage>
        <taxon>Bacteria</taxon>
        <taxon>Pseudomonadati</taxon>
        <taxon>Verrucomicrobiota</taxon>
        <taxon>Verrucomicrobiia</taxon>
        <taxon>Verrucomicrobiales</taxon>
        <taxon>Verrucomicrobiaceae</taxon>
        <taxon>Luteolibacter</taxon>
    </lineage>
</organism>
<evidence type="ECO:0000256" key="6">
    <source>
        <dbReference type="PIRSR" id="PIRSR606710-1"/>
    </source>
</evidence>
<evidence type="ECO:0000313" key="10">
    <source>
        <dbReference type="EMBL" id="MBK1815274.1"/>
    </source>
</evidence>
<keyword evidence="3 8" id="KW-0378">Hydrolase</keyword>
<evidence type="ECO:0000256" key="5">
    <source>
        <dbReference type="ARBA" id="ARBA00023295"/>
    </source>
</evidence>
<dbReference type="EMBL" id="JAENIK010000008">
    <property type="protein sequence ID" value="MBK1815274.1"/>
    <property type="molecule type" value="Genomic_DNA"/>
</dbReference>
<keyword evidence="4" id="KW-0119">Carbohydrate metabolism</keyword>
<name>A0A934VBC4_9BACT</name>
<dbReference type="AlphaFoldDB" id="A0A934VBC4"/>
<dbReference type="InterPro" id="IPR052176">
    <property type="entry name" value="Glycosyl_Hydrlase_43_Enz"/>
</dbReference>